<dbReference type="RefSeq" id="WP_343936863.1">
    <property type="nucleotide sequence ID" value="NZ_BAAABU010000016.1"/>
</dbReference>
<comment type="caution">
    <text evidence="2">The sequence shown here is derived from an EMBL/GenBank/DDBJ whole genome shotgun (WGS) entry which is preliminary data.</text>
</comment>
<feature type="transmembrane region" description="Helical" evidence="1">
    <location>
        <begin position="171"/>
        <end position="189"/>
    </location>
</feature>
<feature type="transmembrane region" description="Helical" evidence="1">
    <location>
        <begin position="201"/>
        <end position="223"/>
    </location>
</feature>
<feature type="transmembrane region" description="Helical" evidence="1">
    <location>
        <begin position="102"/>
        <end position="125"/>
    </location>
</feature>
<reference evidence="2 3" key="1">
    <citation type="journal article" date="2019" name="Int. J. Syst. Evol. Microbiol.">
        <title>The Global Catalogue of Microorganisms (GCM) 10K type strain sequencing project: providing services to taxonomists for standard genome sequencing and annotation.</title>
        <authorList>
            <consortium name="The Broad Institute Genomics Platform"/>
            <consortium name="The Broad Institute Genome Sequencing Center for Infectious Disease"/>
            <person name="Wu L."/>
            <person name="Ma J."/>
        </authorList>
    </citation>
    <scope>NUCLEOTIDE SEQUENCE [LARGE SCALE GENOMIC DNA]</scope>
    <source>
        <strain evidence="2 3">JCM 3380</strain>
    </source>
</reference>
<protein>
    <submittedName>
        <fullName evidence="2">Uncharacterized protein</fullName>
    </submittedName>
</protein>
<evidence type="ECO:0000256" key="1">
    <source>
        <dbReference type="SAM" id="Phobius"/>
    </source>
</evidence>
<feature type="transmembrane region" description="Helical" evidence="1">
    <location>
        <begin position="229"/>
        <end position="246"/>
    </location>
</feature>
<keyword evidence="3" id="KW-1185">Reference proteome</keyword>
<proteinExistence type="predicted"/>
<sequence>MEILLLKLCLAPLLVVGSTVAGRRWGADVAGILVGLPIVAGPILFVTHLLHGPRFTAGAAGASLFGLVALAVFAVVFARVAGRSGWLVTTAVSWVAVLVVDAALSFVRVWTVVAFVVAVAAAAVASSLMPPVGPDAGVARRPSWDLPGRAVATALLVLAVTTASGALGPQWTGLLAPFPVATSVVAGFVHAQQGAPATVRTLAGVLLGLFSFAVFCLLVAVFVERMGGVAFPVAAAVTVVAQLVVVRVRRWWWGKGVAGRW</sequence>
<accession>A0ABN0UF42</accession>
<name>A0ABN0UF42_9PSEU</name>
<feature type="transmembrane region" description="Helical" evidence="1">
    <location>
        <begin position="146"/>
        <end position="165"/>
    </location>
</feature>
<dbReference type="EMBL" id="BAAABU010000016">
    <property type="protein sequence ID" value="GAA0248532.1"/>
    <property type="molecule type" value="Genomic_DNA"/>
</dbReference>
<organism evidence="2 3">
    <name type="scientific">Saccharothrix mutabilis subsp. mutabilis</name>
    <dbReference type="NCBI Taxonomy" id="66855"/>
    <lineage>
        <taxon>Bacteria</taxon>
        <taxon>Bacillati</taxon>
        <taxon>Actinomycetota</taxon>
        <taxon>Actinomycetes</taxon>
        <taxon>Pseudonocardiales</taxon>
        <taxon>Pseudonocardiaceae</taxon>
        <taxon>Saccharothrix</taxon>
    </lineage>
</organism>
<keyword evidence="1" id="KW-0812">Transmembrane</keyword>
<feature type="transmembrane region" description="Helical" evidence="1">
    <location>
        <begin position="31"/>
        <end position="50"/>
    </location>
</feature>
<keyword evidence="1" id="KW-1133">Transmembrane helix</keyword>
<feature type="transmembrane region" description="Helical" evidence="1">
    <location>
        <begin position="62"/>
        <end position="82"/>
    </location>
</feature>
<evidence type="ECO:0000313" key="3">
    <source>
        <dbReference type="Proteomes" id="UP001500416"/>
    </source>
</evidence>
<dbReference type="Proteomes" id="UP001500416">
    <property type="component" value="Unassembled WGS sequence"/>
</dbReference>
<evidence type="ECO:0000313" key="2">
    <source>
        <dbReference type="EMBL" id="GAA0248532.1"/>
    </source>
</evidence>
<gene>
    <name evidence="2" type="ORF">GCM10010492_55520</name>
</gene>
<keyword evidence="1" id="KW-0472">Membrane</keyword>